<feature type="compositionally biased region" description="Basic and acidic residues" evidence="1">
    <location>
        <begin position="23"/>
        <end position="64"/>
    </location>
</feature>
<feature type="region of interest" description="Disordered" evidence="1">
    <location>
        <begin position="1"/>
        <end position="64"/>
    </location>
</feature>
<dbReference type="Proteomes" id="UP001177670">
    <property type="component" value="Unassembled WGS sequence"/>
</dbReference>
<evidence type="ECO:0000313" key="2">
    <source>
        <dbReference type="EMBL" id="KAK1119283.1"/>
    </source>
</evidence>
<dbReference type="EMBL" id="JAHYIQ010000037">
    <property type="protein sequence ID" value="KAK1119283.1"/>
    <property type="molecule type" value="Genomic_DNA"/>
</dbReference>
<name>A0AA40KGA5_9HYME</name>
<keyword evidence="3" id="KW-1185">Reference proteome</keyword>
<gene>
    <name evidence="2" type="ORF">K0M31_013472</name>
</gene>
<proteinExistence type="predicted"/>
<dbReference type="AlphaFoldDB" id="A0AA40KGA5"/>
<sequence>MEKSDCARGDRGNTGRTWQGGRRGGEWQEERVRAREGSDTKQDKNEGTIEQSHDWRRPSVRETA</sequence>
<accession>A0AA40KGA5</accession>
<evidence type="ECO:0000313" key="3">
    <source>
        <dbReference type="Proteomes" id="UP001177670"/>
    </source>
</evidence>
<protein>
    <submittedName>
        <fullName evidence="2">Uncharacterized protein</fullName>
    </submittedName>
</protein>
<feature type="compositionally biased region" description="Basic and acidic residues" evidence="1">
    <location>
        <begin position="1"/>
        <end position="13"/>
    </location>
</feature>
<comment type="caution">
    <text evidence="2">The sequence shown here is derived from an EMBL/GenBank/DDBJ whole genome shotgun (WGS) entry which is preliminary data.</text>
</comment>
<reference evidence="2" key="1">
    <citation type="submission" date="2021-10" db="EMBL/GenBank/DDBJ databases">
        <title>Melipona bicolor Genome sequencing and assembly.</title>
        <authorList>
            <person name="Araujo N.S."/>
            <person name="Arias M.C."/>
        </authorList>
    </citation>
    <scope>NUCLEOTIDE SEQUENCE</scope>
    <source>
        <strain evidence="2">USP_2M_L1-L4_2017</strain>
        <tissue evidence="2">Whole body</tissue>
    </source>
</reference>
<evidence type="ECO:0000256" key="1">
    <source>
        <dbReference type="SAM" id="MobiDB-lite"/>
    </source>
</evidence>
<organism evidence="2 3">
    <name type="scientific">Melipona bicolor</name>
    <dbReference type="NCBI Taxonomy" id="60889"/>
    <lineage>
        <taxon>Eukaryota</taxon>
        <taxon>Metazoa</taxon>
        <taxon>Ecdysozoa</taxon>
        <taxon>Arthropoda</taxon>
        <taxon>Hexapoda</taxon>
        <taxon>Insecta</taxon>
        <taxon>Pterygota</taxon>
        <taxon>Neoptera</taxon>
        <taxon>Endopterygota</taxon>
        <taxon>Hymenoptera</taxon>
        <taxon>Apocrita</taxon>
        <taxon>Aculeata</taxon>
        <taxon>Apoidea</taxon>
        <taxon>Anthophila</taxon>
        <taxon>Apidae</taxon>
        <taxon>Melipona</taxon>
    </lineage>
</organism>